<dbReference type="Gene3D" id="1.10.630.10">
    <property type="entry name" value="Cytochrome P450"/>
    <property type="match status" value="1"/>
</dbReference>
<dbReference type="PRINTS" id="PR00359">
    <property type="entry name" value="BP450"/>
</dbReference>
<dbReference type="PROSITE" id="PS00086">
    <property type="entry name" value="CYTOCHROME_P450"/>
    <property type="match status" value="1"/>
</dbReference>
<evidence type="ECO:0000313" key="3">
    <source>
        <dbReference type="EMBL" id="MCM2393326.1"/>
    </source>
</evidence>
<name>A0ABT0V1Q8_9ACTN</name>
<dbReference type="InterPro" id="IPR002397">
    <property type="entry name" value="Cyt_P450_B"/>
</dbReference>
<sequence>MGSGQDVSRLRRLYGPEIEADPTQMYEELRREHGPVAPILLHGDIPAWVVLGHRENLEVMRTPSLFSRDSRRWSAFREGKIGPDSPLMPMVGWQPLCVFADGDEHTRLRQAVIDGLDQFDRHGVRRYVTRYTDQLVDAFAATGRADLVHDYAEQLPMLVMTQLLGMPSAGDGPDLVEPTLDLMRGSETALASNDVVTKTLRDLVQRKKAKPGRDLASRLIAHESQLTDDEIVEHLRLVLVAAHEGTVNLIANTLRLVLTDPRFRASLSGGQMTLPDALEQVMWDTPPIAMVPGRWATGDTVIGGQQIKEGDLLVLGLAPGNTDPAIRPDLSAPVHGNRSHLAFSSGPHECPGKDIGRAIADTGIDRLLTLLKGVQLAVPEDELTTDGAWLTRRVANLPVQFTPWRTDEDGAVTTTPAVSQPLPATAPLSAGPAGSTAEPARRPWWKSLVFWR</sequence>
<accession>A0ABT0V1Q8</accession>
<dbReference type="Proteomes" id="UP001431429">
    <property type="component" value="Unassembled WGS sequence"/>
</dbReference>
<protein>
    <submittedName>
        <fullName evidence="3">Cytochrome P450</fullName>
    </submittedName>
</protein>
<reference evidence="3" key="1">
    <citation type="submission" date="2022-06" db="EMBL/GenBank/DDBJ databases">
        <title>Genome public.</title>
        <authorList>
            <person name="Sun Q."/>
        </authorList>
    </citation>
    <scope>NUCLEOTIDE SEQUENCE</scope>
    <source>
        <strain evidence="3">CWNU-1</strain>
    </source>
</reference>
<dbReference type="InterPro" id="IPR036396">
    <property type="entry name" value="Cyt_P450_sf"/>
</dbReference>
<dbReference type="RefSeq" id="WP_250923682.1">
    <property type="nucleotide sequence ID" value="NZ_JAMQAW010000070.1"/>
</dbReference>
<feature type="region of interest" description="Disordered" evidence="2">
    <location>
        <begin position="406"/>
        <end position="439"/>
    </location>
</feature>
<proteinExistence type="inferred from homology"/>
<evidence type="ECO:0000313" key="4">
    <source>
        <dbReference type="Proteomes" id="UP001431429"/>
    </source>
</evidence>
<dbReference type="InterPro" id="IPR017972">
    <property type="entry name" value="Cyt_P450_CS"/>
</dbReference>
<dbReference type="CDD" id="cd20623">
    <property type="entry name" value="CYP_unk"/>
    <property type="match status" value="1"/>
</dbReference>
<dbReference type="PANTHER" id="PTHR46696">
    <property type="entry name" value="P450, PUTATIVE (EUROFUNG)-RELATED"/>
    <property type="match status" value="1"/>
</dbReference>
<comment type="caution">
    <text evidence="3">The sequence shown here is derived from an EMBL/GenBank/DDBJ whole genome shotgun (WGS) entry which is preliminary data.</text>
</comment>
<organism evidence="3 4">
    <name type="scientific">Streptomyces albipurpureus</name>
    <dbReference type="NCBI Taxonomy" id="2897419"/>
    <lineage>
        <taxon>Bacteria</taxon>
        <taxon>Bacillati</taxon>
        <taxon>Actinomycetota</taxon>
        <taxon>Actinomycetes</taxon>
        <taxon>Kitasatosporales</taxon>
        <taxon>Streptomycetaceae</taxon>
        <taxon>Streptomyces</taxon>
    </lineage>
</organism>
<dbReference type="SUPFAM" id="SSF48264">
    <property type="entry name" value="Cytochrome P450"/>
    <property type="match status" value="1"/>
</dbReference>
<evidence type="ECO:0000256" key="1">
    <source>
        <dbReference type="ARBA" id="ARBA00010617"/>
    </source>
</evidence>
<dbReference type="EMBL" id="JAMQAW010000070">
    <property type="protein sequence ID" value="MCM2393326.1"/>
    <property type="molecule type" value="Genomic_DNA"/>
</dbReference>
<keyword evidence="4" id="KW-1185">Reference proteome</keyword>
<dbReference type="PANTHER" id="PTHR46696:SF1">
    <property type="entry name" value="CYTOCHROME P450 YJIB-RELATED"/>
    <property type="match status" value="1"/>
</dbReference>
<comment type="similarity">
    <text evidence="1">Belongs to the cytochrome P450 family.</text>
</comment>
<gene>
    <name evidence="3" type="ORF">NBG84_34480</name>
</gene>
<evidence type="ECO:0000256" key="2">
    <source>
        <dbReference type="SAM" id="MobiDB-lite"/>
    </source>
</evidence>